<dbReference type="PATRIC" id="fig|1410657.5.peg.818"/>
<evidence type="ECO:0008006" key="3">
    <source>
        <dbReference type="Google" id="ProtNLM"/>
    </source>
</evidence>
<evidence type="ECO:0000313" key="2">
    <source>
        <dbReference type="Proteomes" id="UP000051841"/>
    </source>
</evidence>
<organism evidence="1 2">
    <name type="scientific">Kandleria vitulina DSM 20405</name>
    <dbReference type="NCBI Taxonomy" id="1410657"/>
    <lineage>
        <taxon>Bacteria</taxon>
        <taxon>Bacillati</taxon>
        <taxon>Bacillota</taxon>
        <taxon>Erysipelotrichia</taxon>
        <taxon>Erysipelotrichales</taxon>
        <taxon>Coprobacillaceae</taxon>
        <taxon>Kandleria</taxon>
    </lineage>
</organism>
<evidence type="ECO:0000313" key="1">
    <source>
        <dbReference type="EMBL" id="KRN51315.1"/>
    </source>
</evidence>
<accession>A0A0R2HE53</accession>
<keyword evidence="2" id="KW-1185">Reference proteome</keyword>
<sequence length="95" mass="11345">MRINTKKAWPYEINFIVHTKAFEFENEGIQRVNADDIKSFLLEVKWKNRTFIEYCDAVDDIMSLQFSDVFDFLRAKVIVDARNKDLSDFNDLIFK</sequence>
<dbReference type="Proteomes" id="UP000051841">
    <property type="component" value="Unassembled WGS sequence"/>
</dbReference>
<dbReference type="InterPro" id="IPR025716">
    <property type="entry name" value="Post-transcriptional_regulator"/>
</dbReference>
<dbReference type="AlphaFoldDB" id="A0A0R2HE53"/>
<gene>
    <name evidence="1" type="ORF">IV49_GL000784</name>
</gene>
<name>A0A0R2HE53_9FIRM</name>
<dbReference type="Pfam" id="PF13797">
    <property type="entry name" value="Post_transc_reg"/>
    <property type="match status" value="1"/>
</dbReference>
<proteinExistence type="predicted"/>
<reference evidence="1 2" key="1">
    <citation type="journal article" date="2015" name="Genome Announc.">
        <title>Expanding the biotechnology potential of lactobacilli through comparative genomics of 213 strains and associated genera.</title>
        <authorList>
            <person name="Sun Z."/>
            <person name="Harris H.M."/>
            <person name="McCann A."/>
            <person name="Guo C."/>
            <person name="Argimon S."/>
            <person name="Zhang W."/>
            <person name="Yang X."/>
            <person name="Jeffery I.B."/>
            <person name="Cooney J.C."/>
            <person name="Kagawa T.F."/>
            <person name="Liu W."/>
            <person name="Song Y."/>
            <person name="Salvetti E."/>
            <person name="Wrobel A."/>
            <person name="Rasinkangas P."/>
            <person name="Parkhill J."/>
            <person name="Rea M.C."/>
            <person name="O'Sullivan O."/>
            <person name="Ritari J."/>
            <person name="Douillard F.P."/>
            <person name="Paul Ross R."/>
            <person name="Yang R."/>
            <person name="Briner A.E."/>
            <person name="Felis G.E."/>
            <person name="de Vos W.M."/>
            <person name="Barrangou R."/>
            <person name="Klaenhammer T.R."/>
            <person name="Caufield P.W."/>
            <person name="Cui Y."/>
            <person name="Zhang H."/>
            <person name="O'Toole P.W."/>
        </authorList>
    </citation>
    <scope>NUCLEOTIDE SEQUENCE [LARGE SCALE GENOMIC DNA]</scope>
    <source>
        <strain evidence="1 2">DSM 20405</strain>
    </source>
</reference>
<comment type="caution">
    <text evidence="1">The sequence shown here is derived from an EMBL/GenBank/DDBJ whole genome shotgun (WGS) entry which is preliminary data.</text>
</comment>
<dbReference type="EMBL" id="JQBL01000002">
    <property type="protein sequence ID" value="KRN51315.1"/>
    <property type="molecule type" value="Genomic_DNA"/>
</dbReference>
<dbReference type="RefSeq" id="WP_029070297.1">
    <property type="nucleotide sequence ID" value="NZ_JNKN01000005.1"/>
</dbReference>
<protein>
    <recommendedName>
        <fullName evidence="3">Post-transcriptional regulator</fullName>
    </recommendedName>
</protein>